<organism evidence="1 2">
    <name type="scientific">Arenimonas malthae CC-JY-1</name>
    <dbReference type="NCBI Taxonomy" id="1384054"/>
    <lineage>
        <taxon>Bacteria</taxon>
        <taxon>Pseudomonadati</taxon>
        <taxon>Pseudomonadota</taxon>
        <taxon>Gammaproteobacteria</taxon>
        <taxon>Lysobacterales</taxon>
        <taxon>Lysobacteraceae</taxon>
        <taxon>Arenimonas</taxon>
    </lineage>
</organism>
<protein>
    <submittedName>
        <fullName evidence="1">Uncharacterized protein</fullName>
    </submittedName>
</protein>
<reference evidence="1 2" key="1">
    <citation type="submission" date="2013-09" db="EMBL/GenBank/DDBJ databases">
        <title>Genome sequencing of Arenimonas malthae.</title>
        <authorList>
            <person name="Chen F."/>
            <person name="Wang G."/>
        </authorList>
    </citation>
    <scope>NUCLEOTIDE SEQUENCE [LARGE SCALE GENOMIC DNA]</scope>
    <source>
        <strain evidence="1 2">CC-JY-1</strain>
    </source>
</reference>
<dbReference type="PATRIC" id="fig|1384054.3.peg.1918"/>
<comment type="caution">
    <text evidence="1">The sequence shown here is derived from an EMBL/GenBank/DDBJ whole genome shotgun (WGS) entry which is preliminary data.</text>
</comment>
<keyword evidence="2" id="KW-1185">Reference proteome</keyword>
<gene>
    <name evidence="1" type="ORF">N790_09015</name>
</gene>
<sequence>MAHLLAHPRAPSGGFERLTELVLHQRDEFLANPGRGLVPRLAAAQVQRGMLLERAGRQFTDWPCEVASVRRSRAGLLLELVAGSRQPAFVLSNDHPHPFRGVSLALPASVAPPVEMMEPGTPVRASGAFLLDASVCPITYDLSNEMGLFMPRFVTRFEEILLA</sequence>
<dbReference type="Proteomes" id="UP000029392">
    <property type="component" value="Unassembled WGS sequence"/>
</dbReference>
<name>A0A091BNV8_9GAMM</name>
<dbReference type="EMBL" id="AVCH01000174">
    <property type="protein sequence ID" value="KFN46010.1"/>
    <property type="molecule type" value="Genomic_DNA"/>
</dbReference>
<evidence type="ECO:0000313" key="2">
    <source>
        <dbReference type="Proteomes" id="UP000029392"/>
    </source>
</evidence>
<evidence type="ECO:0000313" key="1">
    <source>
        <dbReference type="EMBL" id="KFN46010.1"/>
    </source>
</evidence>
<accession>A0A091BNV8</accession>
<dbReference type="AlphaFoldDB" id="A0A091BNV8"/>
<dbReference type="STRING" id="1384054.N790_09015"/>
<proteinExistence type="predicted"/>